<comment type="subcellular location">
    <subcellularLocation>
        <location evidence="3">Nucleus</location>
    </subcellularLocation>
</comment>
<evidence type="ECO:0000256" key="4">
    <source>
        <dbReference type="SAM" id="MobiDB-lite"/>
    </source>
</evidence>
<evidence type="ECO:0000256" key="5">
    <source>
        <dbReference type="SAM" id="SignalP"/>
    </source>
</evidence>
<comment type="caution">
    <text evidence="7">The sequence shown here is derived from an EMBL/GenBank/DDBJ whole genome shotgun (WGS) entry which is preliminary data.</text>
</comment>
<dbReference type="GO" id="GO:0032453">
    <property type="term" value="F:histone H3K4 demethylase activity"/>
    <property type="evidence" value="ECO:0007669"/>
    <property type="project" value="TreeGrafter"/>
</dbReference>
<proteinExistence type="inferred from homology"/>
<evidence type="ECO:0000259" key="6">
    <source>
        <dbReference type="PROSITE" id="PS51184"/>
    </source>
</evidence>
<dbReference type="Proteomes" id="UP001295423">
    <property type="component" value="Unassembled WGS sequence"/>
</dbReference>
<comment type="cofactor">
    <cofactor evidence="3">
        <name>Fe(2+)</name>
        <dbReference type="ChEBI" id="CHEBI:29033"/>
    </cofactor>
    <text evidence="3">Binds 1 Fe(2+) ion per subunit.</text>
</comment>
<dbReference type="PROSITE" id="PS51184">
    <property type="entry name" value="JMJC"/>
    <property type="match status" value="1"/>
</dbReference>
<name>A0AAD2FHB4_9STRA</name>
<dbReference type="GO" id="GO:0005506">
    <property type="term" value="F:iron ion binding"/>
    <property type="evidence" value="ECO:0007669"/>
    <property type="project" value="UniProtKB-UniRule"/>
</dbReference>
<keyword evidence="5" id="KW-0732">Signal</keyword>
<accession>A0AAD2FHB4</accession>
<evidence type="ECO:0000313" key="8">
    <source>
        <dbReference type="Proteomes" id="UP001295423"/>
    </source>
</evidence>
<feature type="chain" id="PRO_5042171094" description="Bifunctional lysine-specific demethylase and histidyl-hydroxylase" evidence="5">
    <location>
        <begin position="26"/>
        <end position="610"/>
    </location>
</feature>
<feature type="domain" description="JmjC" evidence="6">
    <location>
        <begin position="185"/>
        <end position="345"/>
    </location>
</feature>
<dbReference type="Pfam" id="PF08007">
    <property type="entry name" value="JmjC_2"/>
    <property type="match status" value="1"/>
</dbReference>
<dbReference type="InterPro" id="IPR039994">
    <property type="entry name" value="NO66-like"/>
</dbReference>
<dbReference type="Gene3D" id="2.30.30.140">
    <property type="match status" value="1"/>
</dbReference>
<gene>
    <name evidence="7" type="ORF">CYCCA115_LOCUS7099</name>
</gene>
<keyword evidence="3" id="KW-0223">Dioxygenase</keyword>
<protein>
    <recommendedName>
        <fullName evidence="3">Bifunctional lysine-specific demethylase and histidyl-hydroxylase</fullName>
        <ecNumber evidence="3">1.14.11.-</ecNumber>
    </recommendedName>
</protein>
<keyword evidence="8" id="KW-1185">Reference proteome</keyword>
<dbReference type="AlphaFoldDB" id="A0AAD2FHB4"/>
<dbReference type="EMBL" id="CAKOGP040000913">
    <property type="protein sequence ID" value="CAJ1940577.1"/>
    <property type="molecule type" value="Genomic_DNA"/>
</dbReference>
<keyword evidence="3" id="KW-0560">Oxidoreductase</keyword>
<reference evidence="7" key="1">
    <citation type="submission" date="2023-08" db="EMBL/GenBank/DDBJ databases">
        <authorList>
            <person name="Audoor S."/>
            <person name="Bilcke G."/>
        </authorList>
    </citation>
    <scope>NUCLEOTIDE SEQUENCE</scope>
</reference>
<keyword evidence="2 3" id="KW-0408">Iron</keyword>
<dbReference type="SUPFAM" id="SSF51197">
    <property type="entry name" value="Clavaminate synthase-like"/>
    <property type="match status" value="1"/>
</dbReference>
<evidence type="ECO:0000256" key="1">
    <source>
        <dbReference type="ARBA" id="ARBA00022723"/>
    </source>
</evidence>
<keyword evidence="3" id="KW-0539">Nucleus</keyword>
<comment type="similarity">
    <text evidence="3">Belongs to the ROX family.</text>
</comment>
<comment type="function">
    <text evidence="3">Oxygenase that can act as both a histone lysine demethylase and a ribosomal histidine hydroxylase.</text>
</comment>
<dbReference type="GO" id="GO:0051864">
    <property type="term" value="F:histone H3K36 demethylase activity"/>
    <property type="evidence" value="ECO:0007669"/>
    <property type="project" value="TreeGrafter"/>
</dbReference>
<dbReference type="PANTHER" id="PTHR13096:SF8">
    <property type="entry name" value="RIBOSOMAL OXYGENASE 1"/>
    <property type="match status" value="1"/>
</dbReference>
<sequence>MIAVAKIKIGLFALLVALTAPGTIAFYCRHEVATNCFLYASVETIQTTDAASVCGRVLDEMKANHGQAREYANMFGLGETEAGLFCLFDSMRKAEIGLGLKGSPFFLRKDDITSALGGQDDELFDGFFTMEDLEKAVKDDFLDASRGSTDNRKGWKISSVSNPRGDSFEEARMRFEDVQQALEKGTVILNAAGAHIPKLAGLCLAATDATSTPNAMNLYVTSNGKRTSAPPHTDKQDVVVVQTSGKKFWRVYMPTDPSAKPMADLFARGKGDDNLPLHVLEENGTLLLETTLNAGDVLFIPAGFPHTTGTAFDDSEEEDTSVHMTINVDTHVWELDYLSARRLVLRRGCVQDSALGQSQEDENRYCGKVNTLPKDLHSDIFDAIPLGFLDEAPVANVASVESVSNELSRRAKGVDAATYAKIDERLWKETVRRLRIHGMELVSIHRDMYLAALEEGLARNLEEEMTAHLDKPKKKAMTPERMQRLSLFRVQRYYEQINKCKADLVAWSYAGKASDSAGLPEDWAFSLPLKVGDQVEADLGGAFFPATVTRVANNAYDVKFFDGDMESGLERSMLKLLAPPVVHSDEPDTASMTKKQLKRWKKQQEKKGKH</sequence>
<keyword evidence="3" id="KW-0804">Transcription</keyword>
<evidence type="ECO:0000256" key="2">
    <source>
        <dbReference type="ARBA" id="ARBA00023004"/>
    </source>
</evidence>
<evidence type="ECO:0000256" key="3">
    <source>
        <dbReference type="RuleBase" id="RU366061"/>
    </source>
</evidence>
<dbReference type="Gene3D" id="2.60.120.650">
    <property type="entry name" value="Cupin"/>
    <property type="match status" value="1"/>
</dbReference>
<dbReference type="GO" id="GO:0005730">
    <property type="term" value="C:nucleolus"/>
    <property type="evidence" value="ECO:0007669"/>
    <property type="project" value="TreeGrafter"/>
</dbReference>
<keyword evidence="1 3" id="KW-0479">Metal-binding</keyword>
<feature type="region of interest" description="Disordered" evidence="4">
    <location>
        <begin position="583"/>
        <end position="610"/>
    </location>
</feature>
<organism evidence="7 8">
    <name type="scientific">Cylindrotheca closterium</name>
    <dbReference type="NCBI Taxonomy" id="2856"/>
    <lineage>
        <taxon>Eukaryota</taxon>
        <taxon>Sar</taxon>
        <taxon>Stramenopiles</taxon>
        <taxon>Ochrophyta</taxon>
        <taxon>Bacillariophyta</taxon>
        <taxon>Bacillariophyceae</taxon>
        <taxon>Bacillariophycidae</taxon>
        <taxon>Bacillariales</taxon>
        <taxon>Bacillariaceae</taxon>
        <taxon>Cylindrotheca</taxon>
    </lineage>
</organism>
<dbReference type="InterPro" id="IPR003347">
    <property type="entry name" value="JmjC_dom"/>
</dbReference>
<dbReference type="EC" id="1.14.11.-" evidence="3"/>
<dbReference type="PANTHER" id="PTHR13096">
    <property type="entry name" value="MINA53 MYC INDUCED NUCLEAR ANTIGEN"/>
    <property type="match status" value="1"/>
</dbReference>
<feature type="signal peptide" evidence="5">
    <location>
        <begin position="1"/>
        <end position="25"/>
    </location>
</feature>
<evidence type="ECO:0000313" key="7">
    <source>
        <dbReference type="EMBL" id="CAJ1940577.1"/>
    </source>
</evidence>
<keyword evidence="3" id="KW-0805">Transcription regulation</keyword>